<reference evidence="6 7" key="1">
    <citation type="submission" date="2017-11" db="EMBL/GenBank/DDBJ databases">
        <title>Biodiversity and function of Thalassospira species in the particle-attached aromatic-hydrocarbon-degrading consortia from the surface seawater of the China South Sea.</title>
        <authorList>
            <person name="Dong C."/>
            <person name="Liu R."/>
            <person name="Shao Z."/>
        </authorList>
    </citation>
    <scope>NUCLEOTIDE SEQUENCE [LARGE SCALE GENOMIC DNA]</scope>
    <source>
        <strain evidence="6 7">139Z-12</strain>
    </source>
</reference>
<evidence type="ECO:0000256" key="2">
    <source>
        <dbReference type="ARBA" id="ARBA00023125"/>
    </source>
</evidence>
<dbReference type="Proteomes" id="UP000233365">
    <property type="component" value="Unassembled WGS sequence"/>
</dbReference>
<dbReference type="Gene3D" id="1.10.357.10">
    <property type="entry name" value="Tetracycline Repressor, domain 2"/>
    <property type="match status" value="1"/>
</dbReference>
<dbReference type="SUPFAM" id="SSF46689">
    <property type="entry name" value="Homeodomain-like"/>
    <property type="match status" value="1"/>
</dbReference>
<dbReference type="Pfam" id="PF00440">
    <property type="entry name" value="TetR_N"/>
    <property type="match status" value="1"/>
</dbReference>
<dbReference type="InterPro" id="IPR036271">
    <property type="entry name" value="Tet_transcr_reg_TetR-rel_C_sf"/>
</dbReference>
<evidence type="ECO:0000313" key="6">
    <source>
        <dbReference type="EMBL" id="PKR48685.1"/>
    </source>
</evidence>
<dbReference type="PROSITE" id="PS50977">
    <property type="entry name" value="HTH_TETR_2"/>
    <property type="match status" value="1"/>
</dbReference>
<gene>
    <name evidence="6" type="ORF">CU041_14495</name>
</gene>
<comment type="caution">
    <text evidence="6">The sequence shown here is derived from an EMBL/GenBank/DDBJ whole genome shotgun (WGS) entry which is preliminary data.</text>
</comment>
<dbReference type="PANTHER" id="PTHR47506:SF3">
    <property type="entry name" value="HTH-TYPE TRANSCRIPTIONAL REGULATOR LMRA"/>
    <property type="match status" value="1"/>
</dbReference>
<evidence type="ECO:0000256" key="4">
    <source>
        <dbReference type="PROSITE-ProRule" id="PRU00335"/>
    </source>
</evidence>
<name>A0ABX4R5Y0_9PROT</name>
<evidence type="ECO:0000256" key="3">
    <source>
        <dbReference type="ARBA" id="ARBA00023163"/>
    </source>
</evidence>
<organism evidence="6 7">
    <name type="scientific">Thalassospira povalilytica</name>
    <dbReference type="NCBI Taxonomy" id="732237"/>
    <lineage>
        <taxon>Bacteria</taxon>
        <taxon>Pseudomonadati</taxon>
        <taxon>Pseudomonadota</taxon>
        <taxon>Alphaproteobacteria</taxon>
        <taxon>Rhodospirillales</taxon>
        <taxon>Thalassospiraceae</taxon>
        <taxon>Thalassospira</taxon>
    </lineage>
</organism>
<feature type="domain" description="HTH tetR-type" evidence="5">
    <location>
        <begin position="32"/>
        <end position="92"/>
    </location>
</feature>
<dbReference type="PANTHER" id="PTHR47506">
    <property type="entry name" value="TRANSCRIPTIONAL REGULATORY PROTEIN"/>
    <property type="match status" value="1"/>
</dbReference>
<feature type="DNA-binding region" description="H-T-H motif" evidence="4">
    <location>
        <begin position="55"/>
        <end position="74"/>
    </location>
</feature>
<evidence type="ECO:0000256" key="1">
    <source>
        <dbReference type="ARBA" id="ARBA00023015"/>
    </source>
</evidence>
<dbReference type="InterPro" id="IPR009057">
    <property type="entry name" value="Homeodomain-like_sf"/>
</dbReference>
<dbReference type="InterPro" id="IPR001647">
    <property type="entry name" value="HTH_TetR"/>
</dbReference>
<protein>
    <recommendedName>
        <fullName evidence="5">HTH tetR-type domain-containing protein</fullName>
    </recommendedName>
</protein>
<evidence type="ECO:0000313" key="7">
    <source>
        <dbReference type="Proteomes" id="UP000233365"/>
    </source>
</evidence>
<proteinExistence type="predicted"/>
<dbReference type="SUPFAM" id="SSF48498">
    <property type="entry name" value="Tetracyclin repressor-like, C-terminal domain"/>
    <property type="match status" value="1"/>
</dbReference>
<keyword evidence="3" id="KW-0804">Transcription</keyword>
<accession>A0ABX4R5Y0</accession>
<sequence>MVGIDDFLLISCISQLTDFYGAGLMAGKLTSWEKRQKLARAAMNVIWRDGYHAATIQAVADEAGLPAGGVFYRFPKKHDLAQAALETMENEFTPLLASIAPNGTVRQRLSIFFDYLDAMTPRRVSHGCPLARLMLDLPADGAFDPARQTGQAVFDGLINWVAGQLAKAGLADERARTEGRRMILRWQGAIILAHSMADRAILDDEIRDLRDTANRLIDGA</sequence>
<dbReference type="EMBL" id="PGTS01000005">
    <property type="protein sequence ID" value="PKR48685.1"/>
    <property type="molecule type" value="Genomic_DNA"/>
</dbReference>
<keyword evidence="1" id="KW-0805">Transcription regulation</keyword>
<keyword evidence="7" id="KW-1185">Reference proteome</keyword>
<evidence type="ECO:0000259" key="5">
    <source>
        <dbReference type="PROSITE" id="PS50977"/>
    </source>
</evidence>
<dbReference type="InterPro" id="IPR054156">
    <property type="entry name" value="YxaF_TetR_C"/>
</dbReference>
<dbReference type="Pfam" id="PF21993">
    <property type="entry name" value="TetR_C_13_2"/>
    <property type="match status" value="1"/>
</dbReference>
<keyword evidence="2 4" id="KW-0238">DNA-binding</keyword>